<proteinExistence type="predicted"/>
<dbReference type="Proteomes" id="UP000030710">
    <property type="component" value="Unassembled WGS sequence"/>
</dbReference>
<dbReference type="EMBL" id="KE356561">
    <property type="protein sequence ID" value="ERG96197.1"/>
    <property type="molecule type" value="Genomic_DNA"/>
</dbReference>
<gene>
    <name evidence="2" type="ORF">J07HQW2_02669</name>
</gene>
<dbReference type="STRING" id="1238425.J07HQW2_02669"/>
<feature type="compositionally biased region" description="Polar residues" evidence="1">
    <location>
        <begin position="30"/>
        <end position="43"/>
    </location>
</feature>
<name>U1PR01_9EURY</name>
<dbReference type="AlphaFoldDB" id="U1PR01"/>
<evidence type="ECO:0000313" key="3">
    <source>
        <dbReference type="Proteomes" id="UP000030710"/>
    </source>
</evidence>
<feature type="region of interest" description="Disordered" evidence="1">
    <location>
        <begin position="1"/>
        <end position="57"/>
    </location>
</feature>
<organism evidence="2 3">
    <name type="scientific">Haloquadratum walsbyi J07HQW2</name>
    <dbReference type="NCBI Taxonomy" id="1238425"/>
    <lineage>
        <taxon>Archaea</taxon>
        <taxon>Methanobacteriati</taxon>
        <taxon>Methanobacteriota</taxon>
        <taxon>Stenosarchaea group</taxon>
        <taxon>Halobacteria</taxon>
        <taxon>Halobacteriales</taxon>
        <taxon>Haloferacaceae</taxon>
        <taxon>Haloquadratum</taxon>
    </lineage>
</organism>
<evidence type="ECO:0000256" key="1">
    <source>
        <dbReference type="SAM" id="MobiDB-lite"/>
    </source>
</evidence>
<evidence type="ECO:0000313" key="2">
    <source>
        <dbReference type="EMBL" id="ERG96197.1"/>
    </source>
</evidence>
<accession>U1PR01</accession>
<reference evidence="2 3" key="1">
    <citation type="journal article" date="2013" name="PLoS ONE">
        <title>Assembly-driven community genomics of a hypersaline microbial ecosystem.</title>
        <authorList>
            <person name="Podell S."/>
            <person name="Ugalde J.A."/>
            <person name="Narasingarao P."/>
            <person name="Banfield J.F."/>
            <person name="Heidelberg K.B."/>
            <person name="Allen E.E."/>
        </authorList>
    </citation>
    <scope>NUCLEOTIDE SEQUENCE [LARGE SCALE GENOMIC DNA]</scope>
    <source>
        <strain evidence="3">J07HQW2</strain>
    </source>
</reference>
<protein>
    <submittedName>
        <fullName evidence="2">Uncharacterized protein</fullName>
    </submittedName>
</protein>
<dbReference type="HOGENOM" id="CLU_1615261_0_0_2"/>
<sequence>MINESLAGCVGQGLSSPSVPSSAESNQSPRSPNINTTLTQNEQCESEGDATVKFSSDGDKQSVTSVVIDGCAFGQNGCSIPILTQTSLNKESGSTQSVNNVTNTYADTDSVITVLITTTVNQNAAEMCTQALTPVGYSVHMNIEFDSCLDDNDYEHWTVRVIHEDINGRQVVAHMRIPRE</sequence>
<feature type="compositionally biased region" description="Low complexity" evidence="1">
    <location>
        <begin position="15"/>
        <end position="29"/>
    </location>
</feature>